<dbReference type="GO" id="GO:0003676">
    <property type="term" value="F:nucleic acid binding"/>
    <property type="evidence" value="ECO:0007669"/>
    <property type="project" value="InterPro"/>
</dbReference>
<dbReference type="PANTHER" id="PTHR13620">
    <property type="entry name" value="3-5 EXONUCLEASE"/>
    <property type="match status" value="1"/>
</dbReference>
<proteinExistence type="predicted"/>
<dbReference type="Pfam" id="PF01612">
    <property type="entry name" value="DNA_pol_A_exo1"/>
    <property type="match status" value="1"/>
</dbReference>
<feature type="compositionally biased region" description="Low complexity" evidence="3">
    <location>
        <begin position="1"/>
        <end position="13"/>
    </location>
</feature>
<evidence type="ECO:0000313" key="6">
    <source>
        <dbReference type="Proteomes" id="UP001218218"/>
    </source>
</evidence>
<evidence type="ECO:0000259" key="4">
    <source>
        <dbReference type="SMART" id="SM00474"/>
    </source>
</evidence>
<accession>A0AAD7A9E4</accession>
<feature type="region of interest" description="Disordered" evidence="3">
    <location>
        <begin position="1"/>
        <end position="32"/>
    </location>
</feature>
<dbReference type="Gene3D" id="3.30.420.10">
    <property type="entry name" value="Ribonuclease H-like superfamily/Ribonuclease H"/>
    <property type="match status" value="1"/>
</dbReference>
<dbReference type="SMART" id="SM00474">
    <property type="entry name" value="35EXOc"/>
    <property type="match status" value="1"/>
</dbReference>
<name>A0AAD7A9E4_9AGAR</name>
<comment type="caution">
    <text evidence="5">The sequence shown here is derived from an EMBL/GenBank/DDBJ whole genome shotgun (WGS) entry which is preliminary data.</text>
</comment>
<dbReference type="EMBL" id="JARIHO010000012">
    <property type="protein sequence ID" value="KAJ7352518.1"/>
    <property type="molecule type" value="Genomic_DNA"/>
</dbReference>
<dbReference type="GO" id="GO:0005737">
    <property type="term" value="C:cytoplasm"/>
    <property type="evidence" value="ECO:0007669"/>
    <property type="project" value="TreeGrafter"/>
</dbReference>
<dbReference type="InterPro" id="IPR036397">
    <property type="entry name" value="RNaseH_sf"/>
</dbReference>
<dbReference type="AlphaFoldDB" id="A0AAD7A9E4"/>
<keyword evidence="1" id="KW-0540">Nuclease</keyword>
<gene>
    <name evidence="5" type="ORF">DFH08DRAFT_859189</name>
</gene>
<evidence type="ECO:0000256" key="3">
    <source>
        <dbReference type="SAM" id="MobiDB-lite"/>
    </source>
</evidence>
<evidence type="ECO:0000256" key="2">
    <source>
        <dbReference type="ARBA" id="ARBA00022801"/>
    </source>
</evidence>
<evidence type="ECO:0000313" key="5">
    <source>
        <dbReference type="EMBL" id="KAJ7352518.1"/>
    </source>
</evidence>
<dbReference type="GO" id="GO:0008408">
    <property type="term" value="F:3'-5' exonuclease activity"/>
    <property type="evidence" value="ECO:0007669"/>
    <property type="project" value="InterPro"/>
</dbReference>
<dbReference type="GO" id="GO:0006139">
    <property type="term" value="P:nucleobase-containing compound metabolic process"/>
    <property type="evidence" value="ECO:0007669"/>
    <property type="project" value="InterPro"/>
</dbReference>
<dbReference type="SUPFAM" id="SSF53098">
    <property type="entry name" value="Ribonuclease H-like"/>
    <property type="match status" value="1"/>
</dbReference>
<dbReference type="InterPro" id="IPR002562">
    <property type="entry name" value="3'-5'_exonuclease_dom"/>
</dbReference>
<dbReference type="CDD" id="cd06141">
    <property type="entry name" value="WRN_exo"/>
    <property type="match status" value="1"/>
</dbReference>
<protein>
    <submittedName>
        <fullName evidence="5">Ribonuclease H-like domain-containing protein</fullName>
    </submittedName>
</protein>
<dbReference type="Proteomes" id="UP001218218">
    <property type="component" value="Unassembled WGS sequence"/>
</dbReference>
<feature type="compositionally biased region" description="Low complexity" evidence="3">
    <location>
        <begin position="62"/>
        <end position="80"/>
    </location>
</feature>
<evidence type="ECO:0000256" key="1">
    <source>
        <dbReference type="ARBA" id="ARBA00022722"/>
    </source>
</evidence>
<reference evidence="5" key="1">
    <citation type="submission" date="2023-03" db="EMBL/GenBank/DDBJ databases">
        <title>Massive genome expansion in bonnet fungi (Mycena s.s.) driven by repeated elements and novel gene families across ecological guilds.</title>
        <authorList>
            <consortium name="Lawrence Berkeley National Laboratory"/>
            <person name="Harder C.B."/>
            <person name="Miyauchi S."/>
            <person name="Viragh M."/>
            <person name="Kuo A."/>
            <person name="Thoen E."/>
            <person name="Andreopoulos B."/>
            <person name="Lu D."/>
            <person name="Skrede I."/>
            <person name="Drula E."/>
            <person name="Henrissat B."/>
            <person name="Morin E."/>
            <person name="Kohler A."/>
            <person name="Barry K."/>
            <person name="LaButti K."/>
            <person name="Morin E."/>
            <person name="Salamov A."/>
            <person name="Lipzen A."/>
            <person name="Mereny Z."/>
            <person name="Hegedus B."/>
            <person name="Baldrian P."/>
            <person name="Stursova M."/>
            <person name="Weitz H."/>
            <person name="Taylor A."/>
            <person name="Grigoriev I.V."/>
            <person name="Nagy L.G."/>
            <person name="Martin F."/>
            <person name="Kauserud H."/>
        </authorList>
    </citation>
    <scope>NUCLEOTIDE SEQUENCE</scope>
    <source>
        <strain evidence="5">CBHHK002</strain>
    </source>
</reference>
<organism evidence="5 6">
    <name type="scientific">Mycena albidolilacea</name>
    <dbReference type="NCBI Taxonomy" id="1033008"/>
    <lineage>
        <taxon>Eukaryota</taxon>
        <taxon>Fungi</taxon>
        <taxon>Dikarya</taxon>
        <taxon>Basidiomycota</taxon>
        <taxon>Agaricomycotina</taxon>
        <taxon>Agaricomycetes</taxon>
        <taxon>Agaricomycetidae</taxon>
        <taxon>Agaricales</taxon>
        <taxon>Marasmiineae</taxon>
        <taxon>Mycenaceae</taxon>
        <taxon>Mycena</taxon>
    </lineage>
</organism>
<sequence>MSKSPLSLVSRCRPSPPSPPRRAPMSTANVPKASESRILAALAGMSLTDTVVETSEPRPVHPFFRPTTTPAAKPRATAPPLKSATSLPAPAKKSSLTRVSPPKAPAAPTAAELAAAELPVYDYKTINPAPQMRFTRNEADANKWVAELDQKGPLSVDFEWVVVYRKGGVRPISLVQVADARSILVIQLRTSNSSMARFPLELQRLLENPTVLKSGANILADAKKLFKDYGVMMAGLVELGALARRADPASTDAKVWGNGKRIVALAKLVERYLHKRLRKDNDVRVSNWEDPALQRNEAQLEYAANDAYCGLQVYNQLIALAKANDITLDPISTATRVHHASLVPPPLASEASSHETLPPVPSMLLTPAMESAGVAPQHLRAYRHWALGHRDMDTMCVELAIRPEAGALARGTVVTYVVSAIKHWPSLAYDLGKLRVLIQTDLKSWERHFEWVANVAPEDFK</sequence>
<dbReference type="GO" id="GO:0005634">
    <property type="term" value="C:nucleus"/>
    <property type="evidence" value="ECO:0007669"/>
    <property type="project" value="TreeGrafter"/>
</dbReference>
<feature type="region of interest" description="Disordered" evidence="3">
    <location>
        <begin position="57"/>
        <end position="104"/>
    </location>
</feature>
<dbReference type="InterPro" id="IPR051132">
    <property type="entry name" value="3-5_Exonuclease_domain"/>
</dbReference>
<dbReference type="PANTHER" id="PTHR13620:SF104">
    <property type="entry name" value="EXONUCLEASE 3'-5' DOMAIN-CONTAINING PROTEIN 2"/>
    <property type="match status" value="1"/>
</dbReference>
<dbReference type="InterPro" id="IPR012337">
    <property type="entry name" value="RNaseH-like_sf"/>
</dbReference>
<keyword evidence="2" id="KW-0378">Hydrolase</keyword>
<keyword evidence="6" id="KW-1185">Reference proteome</keyword>
<feature type="domain" description="3'-5' exonuclease" evidence="4">
    <location>
        <begin position="132"/>
        <end position="322"/>
    </location>
</feature>